<dbReference type="AlphaFoldDB" id="A0AAW4BLK7"/>
<feature type="non-terminal residue" evidence="1">
    <location>
        <position position="89"/>
    </location>
</feature>
<dbReference type="EMBL" id="SCLC01001432">
    <property type="protein sequence ID" value="MBF4437877.1"/>
    <property type="molecule type" value="Genomic_DNA"/>
</dbReference>
<comment type="caution">
    <text evidence="1">The sequence shown here is derived from an EMBL/GenBank/DDBJ whole genome shotgun (WGS) entry which is preliminary data.</text>
</comment>
<dbReference type="Proteomes" id="UP000786185">
    <property type="component" value="Unassembled WGS sequence"/>
</dbReference>
<accession>A0AAW4BLK7</accession>
<organism evidence="1 2">
    <name type="scientific">Vibrio anguillarum</name>
    <name type="common">Listonella anguillarum</name>
    <dbReference type="NCBI Taxonomy" id="55601"/>
    <lineage>
        <taxon>Bacteria</taxon>
        <taxon>Pseudomonadati</taxon>
        <taxon>Pseudomonadota</taxon>
        <taxon>Gammaproteobacteria</taxon>
        <taxon>Vibrionales</taxon>
        <taxon>Vibrionaceae</taxon>
        <taxon>Vibrio</taxon>
    </lineage>
</organism>
<evidence type="ECO:0000313" key="1">
    <source>
        <dbReference type="EMBL" id="MBF4437877.1"/>
    </source>
</evidence>
<name>A0AAW4BLK7_VIBAN</name>
<proteinExistence type="predicted"/>
<reference evidence="1" key="1">
    <citation type="journal article" date="2021" name="PeerJ">
        <title>Analysis of 44 Vibrio anguillarum genomes reveals high genetic diversity.</title>
        <authorList>
            <person name="Hansen M.J."/>
            <person name="Dalsgaard I."/>
        </authorList>
    </citation>
    <scope>NUCLEOTIDE SEQUENCE</scope>
    <source>
        <strain evidence="1">850617-1/1</strain>
    </source>
</reference>
<gene>
    <name evidence="1" type="ORF">ERJ77_26030</name>
</gene>
<evidence type="ECO:0000313" key="2">
    <source>
        <dbReference type="Proteomes" id="UP000786185"/>
    </source>
</evidence>
<sequence length="89" mass="10249">MHTLSQQIGWSMWTNTGMRSGKKLQVIHLHDEIEPYYVTWSKEAIGVRKYNIVDFKWENKNGFRVLIKNTIEGHGEGFGGSKPITINSI</sequence>
<protein>
    <submittedName>
        <fullName evidence="1">Uncharacterized protein</fullName>
    </submittedName>
</protein>